<evidence type="ECO:0000256" key="1">
    <source>
        <dbReference type="ARBA" id="ARBA00023002"/>
    </source>
</evidence>
<dbReference type="Proteomes" id="UP000275225">
    <property type="component" value="Unassembled WGS sequence"/>
</dbReference>
<dbReference type="EMBL" id="RQJX01000003">
    <property type="protein sequence ID" value="RQN09310.1"/>
    <property type="molecule type" value="Genomic_DNA"/>
</dbReference>
<dbReference type="PANTHER" id="PTHR42949">
    <property type="entry name" value="ANAEROBIC GLYCEROL-3-PHOSPHATE DEHYDROGENASE SUBUNIT B"/>
    <property type="match status" value="1"/>
</dbReference>
<dbReference type="PRINTS" id="PR00368">
    <property type="entry name" value="FADPNR"/>
</dbReference>
<reference evidence="3 4" key="1">
    <citation type="submission" date="2018-11" db="EMBL/GenBank/DDBJ databases">
        <authorList>
            <person name="Li F."/>
        </authorList>
    </citation>
    <scope>NUCLEOTIDE SEQUENCE [LARGE SCALE GENOMIC DNA]</scope>
    <source>
        <strain evidence="3 4">YS17T</strain>
    </source>
</reference>
<protein>
    <submittedName>
        <fullName evidence="3">FAD-dependent oxidoreductase</fullName>
    </submittedName>
</protein>
<gene>
    <name evidence="3" type="ORF">EHW97_03440</name>
</gene>
<comment type="caution">
    <text evidence="3">The sequence shown here is derived from an EMBL/GenBank/DDBJ whole genome shotgun (WGS) entry which is preliminary data.</text>
</comment>
<dbReference type="Pfam" id="PF07992">
    <property type="entry name" value="Pyr_redox_2"/>
    <property type="match status" value="1"/>
</dbReference>
<dbReference type="SUPFAM" id="SSF51905">
    <property type="entry name" value="FAD/NAD(P)-binding domain"/>
    <property type="match status" value="1"/>
</dbReference>
<keyword evidence="1" id="KW-0560">Oxidoreductase</keyword>
<evidence type="ECO:0000259" key="2">
    <source>
        <dbReference type="Pfam" id="PF07992"/>
    </source>
</evidence>
<dbReference type="AlphaFoldDB" id="A0A3N6WPT0"/>
<dbReference type="PANTHER" id="PTHR42949:SF3">
    <property type="entry name" value="ANAEROBIC GLYCEROL-3-PHOSPHATE DEHYDROGENASE SUBUNIT B"/>
    <property type="match status" value="1"/>
</dbReference>
<dbReference type="InterPro" id="IPR023753">
    <property type="entry name" value="FAD/NAD-binding_dom"/>
</dbReference>
<proteinExistence type="predicted"/>
<sequence length="413" mass="44381">MTTTISADVAIIGGGPAGLTAAADLASRTRARVVVLEREQEAGGIPRHSDHLGYGIRDKRRFTTGPRYARRLVDEALAAGADLRTETMVTSWDGTDMLVTSPEGRARVEATAIVLATGARERPRPARMIPGSRPAGVLTTGELQNTVHLHHRTVGSRAVVVGGELVSWSAVMTLKEAGCRTEALVTSHAAPESYAVFNLGGRVMFRPRLVTGHRVVQVLGRRRVEGVEVEDIATGRREVLPCDTVVFTGDWIPDHELARSAGIALDRGTRGPLVDPLGRTGREGVFAAGNLVHPVDTADVAALGGQHVARSVARFLDGEPMPHVAPLRVVGDAPFAWVTPGLFHPRLPAPARSRLETWVTEFVRVPRVTVRQDGRVLTRRALPWPASPGRVFRVPWNVLDGADPNGGPIHLSL</sequence>
<organism evidence="3 4">
    <name type="scientific">Aeromicrobium camelliae</name>
    <dbReference type="NCBI Taxonomy" id="1538144"/>
    <lineage>
        <taxon>Bacteria</taxon>
        <taxon>Bacillati</taxon>
        <taxon>Actinomycetota</taxon>
        <taxon>Actinomycetes</taxon>
        <taxon>Propionibacteriales</taxon>
        <taxon>Nocardioidaceae</taxon>
        <taxon>Aeromicrobium</taxon>
    </lineage>
</organism>
<name>A0A3N6WPT0_9ACTN</name>
<dbReference type="OrthoDB" id="9774675at2"/>
<dbReference type="Gene3D" id="3.50.50.60">
    <property type="entry name" value="FAD/NAD(P)-binding domain"/>
    <property type="match status" value="2"/>
</dbReference>
<accession>A0A3N6WPT0</accession>
<dbReference type="GO" id="GO:0016491">
    <property type="term" value="F:oxidoreductase activity"/>
    <property type="evidence" value="ECO:0007669"/>
    <property type="project" value="UniProtKB-KW"/>
</dbReference>
<keyword evidence="4" id="KW-1185">Reference proteome</keyword>
<evidence type="ECO:0000313" key="4">
    <source>
        <dbReference type="Proteomes" id="UP000275225"/>
    </source>
</evidence>
<dbReference type="RefSeq" id="WP_124235765.1">
    <property type="nucleotide sequence ID" value="NZ_JBHUFI010000009.1"/>
</dbReference>
<dbReference type="PRINTS" id="PR00469">
    <property type="entry name" value="PNDRDTASEII"/>
</dbReference>
<dbReference type="InterPro" id="IPR051691">
    <property type="entry name" value="Metab_Enz_Cyan_OpOx_G3PDH"/>
</dbReference>
<evidence type="ECO:0000313" key="3">
    <source>
        <dbReference type="EMBL" id="RQN09310.1"/>
    </source>
</evidence>
<feature type="domain" description="FAD/NAD(P)-binding" evidence="2">
    <location>
        <begin position="8"/>
        <end position="302"/>
    </location>
</feature>
<dbReference type="InterPro" id="IPR036188">
    <property type="entry name" value="FAD/NAD-bd_sf"/>
</dbReference>